<dbReference type="Gene3D" id="1.10.3080.10">
    <property type="entry name" value="Clc chloride channel"/>
    <property type="match status" value="1"/>
</dbReference>
<dbReference type="InterPro" id="IPR014743">
    <property type="entry name" value="Cl-channel_core"/>
</dbReference>
<sequence>MPGSSHNRLSRFIRWRYKNVSDKGFVFLLSVLVGFLSGFIAVTLKNLTFLIQEALRPAIEGTQNWIYLGLPLIGLILVHLYVKFVHMEQLSQAVSSILFVLSKKGSKLSLKHCYTPLLTVPVTVGFGGSVGLLGSAIASGSALSSQVSRLLHLDVKKRSLLIACATAGAISSIFQSPIAAVIFALEVFSLDLTMLSLMPLLLASVSGVLTRYFFLGNELLFDFQLQGGFELKDTLYYIFLGLATGFGSIYFTKMYFAIQGLFARLKNPLYRLLIGGLAIGLLLYTIPPLYGEGFGLINNLLAGDALAALGKTPFDAYTDNAWVVIALLVGIIFFKAIAMTTTLAAGGSGGIIIPTLVVGSALGNTVAQILSVLGFGREVYSSHFTLIGMAGLISGVIHAPLTSIFLIAELTGGYELFVPLMITASISYLITRGTLDYTIYTKELKAQGALLTHDKDQNVLTLMKMDEVIERNFRALHPEMTLGEMLHSSVAKSNRNLFPVLDDEQKMVGVVLLDDIREMMFQTELYDKRHVKNMMHAPPEYIFYETDDMRAVMKKFQDSGAWNLPVIKDDKYDGFISKSKMLTAYRRKLIYYAR</sequence>
<comment type="subcellular location">
    <subcellularLocation>
        <location evidence="1">Membrane</location>
        <topology evidence="1">Multi-pass membrane protein</topology>
    </subcellularLocation>
</comment>
<evidence type="ECO:0000256" key="5">
    <source>
        <dbReference type="ARBA" id="ARBA00023065"/>
    </source>
</evidence>
<feature type="transmembrane region" description="Helical" evidence="11">
    <location>
        <begin position="24"/>
        <end position="44"/>
    </location>
</feature>
<evidence type="ECO:0000256" key="9">
    <source>
        <dbReference type="ARBA" id="ARBA00023303"/>
    </source>
</evidence>
<dbReference type="PRINTS" id="PR00762">
    <property type="entry name" value="CLCHANNEL"/>
</dbReference>
<feature type="transmembrane region" description="Helical" evidence="11">
    <location>
        <begin position="64"/>
        <end position="82"/>
    </location>
</feature>
<feature type="transmembrane region" description="Helical" evidence="11">
    <location>
        <begin position="268"/>
        <end position="287"/>
    </location>
</feature>
<keyword evidence="2" id="KW-0813">Transport</keyword>
<feature type="transmembrane region" description="Helical" evidence="11">
    <location>
        <begin position="414"/>
        <end position="435"/>
    </location>
</feature>
<feature type="transmembrane region" description="Helical" evidence="11">
    <location>
        <begin position="160"/>
        <end position="185"/>
    </location>
</feature>
<dbReference type="Pfam" id="PF00571">
    <property type="entry name" value="CBS"/>
    <property type="match status" value="1"/>
</dbReference>
<dbReference type="PROSITE" id="PS51371">
    <property type="entry name" value="CBS"/>
    <property type="match status" value="1"/>
</dbReference>
<organism evidence="13 14">
    <name type="scientific">Aureicoccus marinus</name>
    <dbReference type="NCBI Taxonomy" id="754435"/>
    <lineage>
        <taxon>Bacteria</taxon>
        <taxon>Pseudomonadati</taxon>
        <taxon>Bacteroidota</taxon>
        <taxon>Flavobacteriia</taxon>
        <taxon>Flavobacteriales</taxon>
        <taxon>Flavobacteriaceae</taxon>
        <taxon>Aureicoccus</taxon>
    </lineage>
</organism>
<evidence type="ECO:0000313" key="14">
    <source>
        <dbReference type="Proteomes" id="UP000239366"/>
    </source>
</evidence>
<keyword evidence="4 11" id="KW-1133">Transmembrane helix</keyword>
<dbReference type="CDD" id="cd00400">
    <property type="entry name" value="Voltage_gated_ClC"/>
    <property type="match status" value="1"/>
</dbReference>
<evidence type="ECO:0000313" key="13">
    <source>
        <dbReference type="EMBL" id="PQJ16087.1"/>
    </source>
</evidence>
<keyword evidence="5" id="KW-0406">Ion transport</keyword>
<dbReference type="InterPro" id="IPR046342">
    <property type="entry name" value="CBS_dom_sf"/>
</dbReference>
<dbReference type="InterPro" id="IPR050368">
    <property type="entry name" value="ClC-type_chloride_channel"/>
</dbReference>
<reference evidence="14" key="1">
    <citation type="submission" date="2016-11" db="EMBL/GenBank/DDBJ databases">
        <title>Trade-off between light-utilization and light-protection in marine flavobacteria.</title>
        <authorList>
            <person name="Kumagai Y."/>
            <person name="Yoshizawa S."/>
            <person name="Kogure K."/>
        </authorList>
    </citation>
    <scope>NUCLEOTIDE SEQUENCE [LARGE SCALE GENOMIC DNA]</scope>
    <source>
        <strain evidence="14">SG-18</strain>
    </source>
</reference>
<evidence type="ECO:0000256" key="4">
    <source>
        <dbReference type="ARBA" id="ARBA00022989"/>
    </source>
</evidence>
<evidence type="ECO:0000256" key="3">
    <source>
        <dbReference type="ARBA" id="ARBA00022692"/>
    </source>
</evidence>
<dbReference type="RefSeq" id="WP_105001757.1">
    <property type="nucleotide sequence ID" value="NZ_MQVX01000001.1"/>
</dbReference>
<name>A0A2S7T996_9FLAO</name>
<dbReference type="GO" id="GO:0005254">
    <property type="term" value="F:chloride channel activity"/>
    <property type="evidence" value="ECO:0007669"/>
    <property type="project" value="UniProtKB-KW"/>
</dbReference>
<dbReference type="OrthoDB" id="9812438at2"/>
<keyword evidence="6 11" id="KW-0472">Membrane</keyword>
<dbReference type="SUPFAM" id="SSF81340">
    <property type="entry name" value="Clc chloride channel"/>
    <property type="match status" value="1"/>
</dbReference>
<feature type="transmembrane region" description="Helical" evidence="11">
    <location>
        <begin position="351"/>
        <end position="374"/>
    </location>
</feature>
<keyword evidence="14" id="KW-1185">Reference proteome</keyword>
<dbReference type="InterPro" id="IPR001807">
    <property type="entry name" value="ClC"/>
</dbReference>
<evidence type="ECO:0000256" key="7">
    <source>
        <dbReference type="ARBA" id="ARBA00023173"/>
    </source>
</evidence>
<protein>
    <submittedName>
        <fullName evidence="13">Chloride channel protein</fullName>
    </submittedName>
</protein>
<keyword evidence="8" id="KW-0868">Chloride</keyword>
<comment type="caution">
    <text evidence="13">The sequence shown here is derived from an EMBL/GenBank/DDBJ whole genome shotgun (WGS) entry which is preliminary data.</text>
</comment>
<keyword evidence="10" id="KW-0129">CBS domain</keyword>
<keyword evidence="9" id="KW-0407">Ion channel</keyword>
<evidence type="ECO:0000256" key="8">
    <source>
        <dbReference type="ARBA" id="ARBA00023214"/>
    </source>
</evidence>
<dbReference type="PANTHER" id="PTHR43427">
    <property type="entry name" value="CHLORIDE CHANNEL PROTEIN CLC-E"/>
    <property type="match status" value="1"/>
</dbReference>
<feature type="transmembrane region" description="Helical" evidence="11">
    <location>
        <begin position="113"/>
        <end position="140"/>
    </location>
</feature>
<evidence type="ECO:0000256" key="10">
    <source>
        <dbReference type="PROSITE-ProRule" id="PRU00703"/>
    </source>
</evidence>
<dbReference type="Gene3D" id="3.10.580.10">
    <property type="entry name" value="CBS-domain"/>
    <property type="match status" value="1"/>
</dbReference>
<evidence type="ECO:0000256" key="6">
    <source>
        <dbReference type="ARBA" id="ARBA00023136"/>
    </source>
</evidence>
<evidence type="ECO:0000256" key="2">
    <source>
        <dbReference type="ARBA" id="ARBA00022448"/>
    </source>
</evidence>
<keyword evidence="7" id="KW-0869">Chloride channel</keyword>
<feature type="transmembrane region" description="Helical" evidence="11">
    <location>
        <begin position="234"/>
        <end position="256"/>
    </location>
</feature>
<dbReference type="PANTHER" id="PTHR43427:SF6">
    <property type="entry name" value="CHLORIDE CHANNEL PROTEIN CLC-E"/>
    <property type="match status" value="1"/>
</dbReference>
<dbReference type="Pfam" id="PF00654">
    <property type="entry name" value="Voltage_CLC"/>
    <property type="match status" value="1"/>
</dbReference>
<keyword evidence="3 11" id="KW-0812">Transmembrane</keyword>
<dbReference type="InterPro" id="IPR000644">
    <property type="entry name" value="CBS_dom"/>
</dbReference>
<dbReference type="AlphaFoldDB" id="A0A2S7T996"/>
<feature type="domain" description="CBS" evidence="12">
    <location>
        <begin position="469"/>
        <end position="528"/>
    </location>
</feature>
<evidence type="ECO:0000259" key="12">
    <source>
        <dbReference type="PROSITE" id="PS51371"/>
    </source>
</evidence>
<gene>
    <name evidence="13" type="ORF">BST99_10440</name>
</gene>
<feature type="transmembrane region" description="Helical" evidence="11">
    <location>
        <begin position="192"/>
        <end position="214"/>
    </location>
</feature>
<feature type="transmembrane region" description="Helical" evidence="11">
    <location>
        <begin position="386"/>
        <end position="408"/>
    </location>
</feature>
<evidence type="ECO:0000256" key="1">
    <source>
        <dbReference type="ARBA" id="ARBA00004141"/>
    </source>
</evidence>
<dbReference type="SUPFAM" id="SSF54631">
    <property type="entry name" value="CBS-domain pair"/>
    <property type="match status" value="1"/>
</dbReference>
<proteinExistence type="predicted"/>
<dbReference type="EMBL" id="MQVX01000001">
    <property type="protein sequence ID" value="PQJ16087.1"/>
    <property type="molecule type" value="Genomic_DNA"/>
</dbReference>
<feature type="transmembrane region" description="Helical" evidence="11">
    <location>
        <begin position="322"/>
        <end position="345"/>
    </location>
</feature>
<evidence type="ECO:0000256" key="11">
    <source>
        <dbReference type="SAM" id="Phobius"/>
    </source>
</evidence>
<dbReference type="Proteomes" id="UP000239366">
    <property type="component" value="Unassembled WGS sequence"/>
</dbReference>
<dbReference type="GO" id="GO:0034707">
    <property type="term" value="C:chloride channel complex"/>
    <property type="evidence" value="ECO:0007669"/>
    <property type="project" value="UniProtKB-KW"/>
</dbReference>
<accession>A0A2S7T996</accession>